<protein>
    <submittedName>
        <fullName evidence="1">Uncharacterized protein</fullName>
    </submittedName>
</protein>
<reference evidence="1" key="1">
    <citation type="submission" date="2021-02" db="EMBL/GenBank/DDBJ databases">
        <authorList>
            <person name="Nowell W R."/>
        </authorList>
    </citation>
    <scope>NUCLEOTIDE SEQUENCE</scope>
</reference>
<dbReference type="EMBL" id="CAJOBS010003399">
    <property type="protein sequence ID" value="CAF4855029.1"/>
    <property type="molecule type" value="Genomic_DNA"/>
</dbReference>
<sequence>MQCRGLIYMWNFRLMCGCDCFNYENHRWASFNLRVPTASAAEECRQILIEHEDGHFIDVENKLSQLTEQLKQSREEDEFNEIDLDRFKTKLAKLAEEFRQPSNIKIEQDSISLINKISVVLSTESIRRNACIPQEETKEEQHDVVNRDTAIHSSIGDFVNEITQCPMCLWEFPKYMTMQTKTEHIENHFA</sequence>
<dbReference type="Proteomes" id="UP000663838">
    <property type="component" value="Unassembled WGS sequence"/>
</dbReference>
<name>A0A821S7C1_9BILA</name>
<evidence type="ECO:0000313" key="1">
    <source>
        <dbReference type="EMBL" id="CAF4855029.1"/>
    </source>
</evidence>
<comment type="caution">
    <text evidence="1">The sequence shown here is derived from an EMBL/GenBank/DDBJ whole genome shotgun (WGS) entry which is preliminary data.</text>
</comment>
<gene>
    <name evidence="1" type="ORF">TOA249_LOCUS27209</name>
</gene>
<proteinExistence type="predicted"/>
<accession>A0A821S7C1</accession>
<evidence type="ECO:0000313" key="2">
    <source>
        <dbReference type="Proteomes" id="UP000663838"/>
    </source>
</evidence>
<organism evidence="1 2">
    <name type="scientific">Rotaria socialis</name>
    <dbReference type="NCBI Taxonomy" id="392032"/>
    <lineage>
        <taxon>Eukaryota</taxon>
        <taxon>Metazoa</taxon>
        <taxon>Spiralia</taxon>
        <taxon>Gnathifera</taxon>
        <taxon>Rotifera</taxon>
        <taxon>Eurotatoria</taxon>
        <taxon>Bdelloidea</taxon>
        <taxon>Philodinida</taxon>
        <taxon>Philodinidae</taxon>
        <taxon>Rotaria</taxon>
    </lineage>
</organism>
<dbReference type="AlphaFoldDB" id="A0A821S7C1"/>